<sequence>MTTVKTYQNWALHNDAQNIAWLTIDCPDRSMNALASDVMEELADIIGSLEAAPPKA</sequence>
<accession>I3UB99</accession>
<reference evidence="1 2" key="1">
    <citation type="journal article" date="2011" name="J. Bacteriol.">
        <title>Whole-genome shotgun sequencing of the sulfur-oxidizing chemoautotroph Tetrathiobacter kashmirensis.</title>
        <authorList>
            <person name="Ghosh W."/>
            <person name="George A."/>
            <person name="Agarwal A."/>
            <person name="Raj P."/>
            <person name="Alam M."/>
            <person name="Pyne P."/>
            <person name="Das Gupta S.K."/>
        </authorList>
    </citation>
    <scope>NUCLEOTIDE SEQUENCE [LARGE SCALE GENOMIC DNA]</scope>
    <source>
        <strain evidence="1 2">WT001</strain>
    </source>
</reference>
<dbReference type="Gene3D" id="3.90.226.10">
    <property type="entry name" value="2-enoyl-CoA Hydratase, Chain A, domain 1"/>
    <property type="match status" value="1"/>
</dbReference>
<dbReference type="STRING" id="1036672.TKWG_10025"/>
<dbReference type="EMBL" id="CP003555">
    <property type="protein sequence ID" value="AFK62287.1"/>
    <property type="molecule type" value="Genomic_DNA"/>
</dbReference>
<dbReference type="InterPro" id="IPR029045">
    <property type="entry name" value="ClpP/crotonase-like_dom_sf"/>
</dbReference>
<reference evidence="2" key="2">
    <citation type="journal article" date="2013" name="PLoS ONE">
        <title>Genome implosion elicits host-confinement in Alcaligenaceae: evidence from the comparative genomics of Tetrathiobacter kashmirensis, a pathogen in the making.</title>
        <authorList>
            <person name="Ghosh W."/>
            <person name="Alam M."/>
            <person name="Roy C."/>
            <person name="Pyne P."/>
            <person name="George A."/>
            <person name="Chakraborty R."/>
            <person name="Majumder S."/>
            <person name="Agarwal A."/>
            <person name="Chakraborty S."/>
            <person name="Majumdar S."/>
            <person name="Gupta S.K."/>
        </authorList>
    </citation>
    <scope>NUCLEOTIDE SEQUENCE [LARGE SCALE GENOMIC DNA]</scope>
    <source>
        <strain evidence="2">WT001</strain>
    </source>
</reference>
<evidence type="ECO:0000313" key="2">
    <source>
        <dbReference type="Proteomes" id="UP000005267"/>
    </source>
</evidence>
<proteinExistence type="predicted"/>
<organism evidence="1 2">
    <name type="scientific">Advenella kashmirensis (strain DSM 17095 / LMG 22695 / WT001)</name>
    <name type="common">Tetrathiobacter kashmirensis</name>
    <dbReference type="NCBI Taxonomy" id="1036672"/>
    <lineage>
        <taxon>Bacteria</taxon>
        <taxon>Pseudomonadati</taxon>
        <taxon>Pseudomonadota</taxon>
        <taxon>Betaproteobacteria</taxon>
        <taxon>Burkholderiales</taxon>
        <taxon>Alcaligenaceae</taxon>
    </lineage>
</organism>
<gene>
    <name evidence="1" type="ordered locus">TKWG_10025</name>
</gene>
<dbReference type="KEGG" id="aka:TKWG_10025"/>
<keyword evidence="2" id="KW-1185">Reference proteome</keyword>
<dbReference type="AlphaFoldDB" id="I3UB99"/>
<evidence type="ECO:0000313" key="1">
    <source>
        <dbReference type="EMBL" id="AFK62287.1"/>
    </source>
</evidence>
<dbReference type="SUPFAM" id="SSF52096">
    <property type="entry name" value="ClpP/crotonase"/>
    <property type="match status" value="1"/>
</dbReference>
<dbReference type="HOGENOM" id="CLU_3003719_0_0_4"/>
<name>I3UB99_ADVKW</name>
<dbReference type="Proteomes" id="UP000005267">
    <property type="component" value="Chromosome"/>
</dbReference>
<protein>
    <submittedName>
        <fullName evidence="1">Enoyl-CoA hydratase</fullName>
    </submittedName>
</protein>